<feature type="compositionally biased region" description="Basic and acidic residues" evidence="1">
    <location>
        <begin position="84"/>
        <end position="93"/>
    </location>
</feature>
<organism evidence="3 4">
    <name type="scientific">Candidatus Thiodiazotropha taylori</name>
    <dbReference type="NCBI Taxonomy" id="2792791"/>
    <lineage>
        <taxon>Bacteria</taxon>
        <taxon>Pseudomonadati</taxon>
        <taxon>Pseudomonadota</taxon>
        <taxon>Gammaproteobacteria</taxon>
        <taxon>Chromatiales</taxon>
        <taxon>Sedimenticolaceae</taxon>
        <taxon>Candidatus Thiodiazotropha</taxon>
    </lineage>
</organism>
<keyword evidence="2" id="KW-0812">Transmembrane</keyword>
<feature type="region of interest" description="Disordered" evidence="1">
    <location>
        <begin position="74"/>
        <end position="93"/>
    </location>
</feature>
<dbReference type="EMBL" id="JAHHGM010000007">
    <property type="protein sequence ID" value="MBT2989244.1"/>
    <property type="molecule type" value="Genomic_DNA"/>
</dbReference>
<evidence type="ECO:0000313" key="4">
    <source>
        <dbReference type="Proteomes" id="UP000770889"/>
    </source>
</evidence>
<evidence type="ECO:0000256" key="1">
    <source>
        <dbReference type="SAM" id="MobiDB-lite"/>
    </source>
</evidence>
<sequence length="234" mass="26222">MTTSTEQLESPAPKSGLRGIHILWIVLATILLTAAATYWLVRTYIYAKDFTPVQLSHAEQQVLDDKLKQLGYQPNPVSDQGRQMQKEESDEAWLRPERYEEQGARREVFFSERELNAMVANNRDLAKKLAIDLGDDLVSARLLVPVDKDFPILGGKTLRVSTGVEMAFRDAKPVVILKGVSIMGVPIPNAWLGGLKNIDLINEFGDEQGFWAGFAKGVEDIRVEEGELKIKLKE</sequence>
<reference evidence="3 4" key="1">
    <citation type="submission" date="2021-05" db="EMBL/GenBank/DDBJ databases">
        <title>Genetic and Functional Diversity in Clade A Lucinid endosymbionts from the Bahamas.</title>
        <authorList>
            <person name="Giani N.M."/>
            <person name="Engel A.S."/>
            <person name="Campbell B.J."/>
        </authorList>
    </citation>
    <scope>NUCLEOTIDE SEQUENCE [LARGE SCALE GENOMIC DNA]</scope>
    <source>
        <strain evidence="3">LUC16012Gg_MoonRockCtena</strain>
    </source>
</reference>
<dbReference type="AlphaFoldDB" id="A0A944MAL5"/>
<comment type="caution">
    <text evidence="3">The sequence shown here is derived from an EMBL/GenBank/DDBJ whole genome shotgun (WGS) entry which is preliminary data.</text>
</comment>
<proteinExistence type="predicted"/>
<protein>
    <submittedName>
        <fullName evidence="3">Arginine N-succinyltransferase</fullName>
    </submittedName>
</protein>
<evidence type="ECO:0000313" key="3">
    <source>
        <dbReference type="EMBL" id="MBT2989244.1"/>
    </source>
</evidence>
<accession>A0A944MAL5</accession>
<dbReference type="Proteomes" id="UP000770889">
    <property type="component" value="Unassembled WGS sequence"/>
</dbReference>
<name>A0A944MAL5_9GAMM</name>
<keyword evidence="2" id="KW-0472">Membrane</keyword>
<gene>
    <name evidence="3" type="ORF">KME65_09795</name>
</gene>
<feature type="transmembrane region" description="Helical" evidence="2">
    <location>
        <begin position="20"/>
        <end position="41"/>
    </location>
</feature>
<keyword evidence="2" id="KW-1133">Transmembrane helix</keyword>
<evidence type="ECO:0000256" key="2">
    <source>
        <dbReference type="SAM" id="Phobius"/>
    </source>
</evidence>